<feature type="chain" id="PRO_5045896968" evidence="1">
    <location>
        <begin position="28"/>
        <end position="99"/>
    </location>
</feature>
<evidence type="ECO:0000313" key="2">
    <source>
        <dbReference type="EMBL" id="UUI68495.1"/>
    </source>
</evidence>
<accession>A0ABY5KDU8</accession>
<keyword evidence="3" id="KW-1185">Reference proteome</keyword>
<dbReference type="RefSeq" id="WP_232418326.1">
    <property type="nucleotide sequence ID" value="NZ_CP101990.1"/>
</dbReference>
<reference evidence="2 3" key="1">
    <citation type="submission" date="2022-07" db="EMBL/GenBank/DDBJ databases">
        <title>Novel species in genus Aeromicrobium.</title>
        <authorList>
            <person name="Ye L."/>
        </authorList>
    </citation>
    <scope>NUCLEOTIDE SEQUENCE [LARGE SCALE GENOMIC DNA]</scope>
    <source>
        <strain evidence="3">zg-Y50</strain>
    </source>
</reference>
<name>A0ABY5KDU8_9ACTN</name>
<evidence type="ECO:0000256" key="1">
    <source>
        <dbReference type="SAM" id="SignalP"/>
    </source>
</evidence>
<evidence type="ECO:0000313" key="3">
    <source>
        <dbReference type="Proteomes" id="UP001315860"/>
    </source>
</evidence>
<dbReference type="EMBL" id="CP101990">
    <property type="protein sequence ID" value="UUI68495.1"/>
    <property type="molecule type" value="Genomic_DNA"/>
</dbReference>
<feature type="signal peptide" evidence="1">
    <location>
        <begin position="1"/>
        <end position="27"/>
    </location>
</feature>
<gene>
    <name evidence="2" type="ORF">NP095_14990</name>
</gene>
<proteinExistence type="predicted"/>
<protein>
    <submittedName>
        <fullName evidence="2">Uncharacterized protein</fullName>
    </submittedName>
</protein>
<dbReference type="Proteomes" id="UP001315860">
    <property type="component" value="Chromosome"/>
</dbReference>
<keyword evidence="1" id="KW-0732">Signal</keyword>
<sequence length="99" mass="10243">MPAARLVRRATGAALVVLLGSALPAVAEKPRLSSIAAAESDVAPGTRACFNGSRPGQTRVLTCHYGRKGPRLLVIGDSHMRALSPPSGGWPTKGRSASR</sequence>
<organism evidence="2 3">
    <name type="scientific">Aeromicrobium duanguangcaii</name>
    <dbReference type="NCBI Taxonomy" id="2968086"/>
    <lineage>
        <taxon>Bacteria</taxon>
        <taxon>Bacillati</taxon>
        <taxon>Actinomycetota</taxon>
        <taxon>Actinomycetes</taxon>
        <taxon>Propionibacteriales</taxon>
        <taxon>Nocardioidaceae</taxon>
        <taxon>Aeromicrobium</taxon>
    </lineage>
</organism>